<comment type="caution">
    <text evidence="1">The sequence shown here is derived from an EMBL/GenBank/DDBJ whole genome shotgun (WGS) entry which is preliminary data.</text>
</comment>
<dbReference type="EMBL" id="JAOQBW010000001">
    <property type="protein sequence ID" value="MFK3575418.1"/>
    <property type="molecule type" value="Genomic_DNA"/>
</dbReference>
<dbReference type="InterPro" id="IPR052552">
    <property type="entry name" value="YeaO-like"/>
</dbReference>
<dbReference type="Proteomes" id="UP001620273">
    <property type="component" value="Unassembled WGS sequence"/>
</dbReference>
<proteinExistence type="predicted"/>
<evidence type="ECO:0000313" key="1">
    <source>
        <dbReference type="EMBL" id="MFK3575418.1"/>
    </source>
</evidence>
<evidence type="ECO:0000313" key="2">
    <source>
        <dbReference type="Proteomes" id="UP001620273"/>
    </source>
</evidence>
<keyword evidence="2" id="KW-1185">Reference proteome</keyword>
<sequence length="144" mass="16555">MQAKQTVADDNDGNTSCDVRIRRVYEEPSADDGLRVLVDRLWPRGRSKQSAHVDVWIKDIAPSKELRTWFGHIPERFDEFASRYREELDANPEAVCRLRELIAGHPRVTLLYGAKDNERNNAVVLRDYLRDQPISPSPLPKDGD</sequence>
<organism evidence="1 2">
    <name type="scientific">Bifidobacterium thermacidophilum</name>
    <dbReference type="NCBI Taxonomy" id="246618"/>
    <lineage>
        <taxon>Bacteria</taxon>
        <taxon>Bacillati</taxon>
        <taxon>Actinomycetota</taxon>
        <taxon>Actinomycetes</taxon>
        <taxon>Bifidobacteriales</taxon>
        <taxon>Bifidobacteriaceae</taxon>
        <taxon>Bifidobacterium</taxon>
    </lineage>
</organism>
<protein>
    <submittedName>
        <fullName evidence="1">DUF488 domain-containing protein</fullName>
    </submittedName>
</protein>
<dbReference type="PANTHER" id="PTHR36849">
    <property type="entry name" value="CYTOPLASMIC PROTEIN-RELATED"/>
    <property type="match status" value="1"/>
</dbReference>
<dbReference type="PANTHER" id="PTHR36849:SF1">
    <property type="entry name" value="CYTOPLASMIC PROTEIN"/>
    <property type="match status" value="1"/>
</dbReference>
<accession>A0ABW8KLH6</accession>
<dbReference type="Pfam" id="PF22752">
    <property type="entry name" value="DUF488-N3i"/>
    <property type="match status" value="1"/>
</dbReference>
<gene>
    <name evidence="1" type="ORF">OCH74_00830</name>
</gene>
<name>A0ABW8KLH6_9BIFI</name>
<reference evidence="1 2" key="1">
    <citation type="submission" date="2022-09" db="EMBL/GenBank/DDBJ databases">
        <title>Genome sequencing of four strains from tibetan pig.</title>
        <authorList>
            <person name="Feng J."/>
        </authorList>
    </citation>
    <scope>NUCLEOTIDE SEQUENCE [LARGE SCALE GENOMIC DNA]</scope>
    <source>
        <strain evidence="1 2">11-1-1</strain>
    </source>
</reference>
<dbReference type="RefSeq" id="WP_404440086.1">
    <property type="nucleotide sequence ID" value="NZ_JAOQBW010000001.1"/>
</dbReference>